<dbReference type="AlphaFoldDB" id="A0AAN6MS89"/>
<dbReference type="PANTHER" id="PTHR47260:SF6">
    <property type="entry name" value="THIOESTERASE DOMAIN-CONTAINING PROTEIN"/>
    <property type="match status" value="1"/>
</dbReference>
<name>A0AAN6MS89_9PEZI</name>
<gene>
    <name evidence="1" type="ORF">C8A05DRAFT_12067</name>
</gene>
<evidence type="ECO:0000313" key="1">
    <source>
        <dbReference type="EMBL" id="KAK3906181.1"/>
    </source>
</evidence>
<dbReference type="InterPro" id="IPR052061">
    <property type="entry name" value="PTE-AB_protein"/>
</dbReference>
<reference evidence="1" key="2">
    <citation type="submission" date="2023-05" db="EMBL/GenBank/DDBJ databases">
        <authorList>
            <consortium name="Lawrence Berkeley National Laboratory"/>
            <person name="Steindorff A."/>
            <person name="Hensen N."/>
            <person name="Bonometti L."/>
            <person name="Westerberg I."/>
            <person name="Brannstrom I.O."/>
            <person name="Guillou S."/>
            <person name="Cros-Aarteil S."/>
            <person name="Calhoun S."/>
            <person name="Haridas S."/>
            <person name="Kuo A."/>
            <person name="Mondo S."/>
            <person name="Pangilinan J."/>
            <person name="Riley R."/>
            <person name="Labutti K."/>
            <person name="Andreopoulos B."/>
            <person name="Lipzen A."/>
            <person name="Chen C."/>
            <person name="Yanf M."/>
            <person name="Daum C."/>
            <person name="Ng V."/>
            <person name="Clum A."/>
            <person name="Ohm R."/>
            <person name="Martin F."/>
            <person name="Silar P."/>
            <person name="Natvig D."/>
            <person name="Lalanne C."/>
            <person name="Gautier V."/>
            <person name="Ament-Velasquez S.L."/>
            <person name="Kruys A."/>
            <person name="Hutchinson M.I."/>
            <person name="Powell A.J."/>
            <person name="Barry K."/>
            <person name="Miller A.N."/>
            <person name="Grigoriev I.V."/>
            <person name="Debuchy R."/>
            <person name="Gladieux P."/>
            <person name="Thoren M.H."/>
            <person name="Johannesson H."/>
        </authorList>
    </citation>
    <scope>NUCLEOTIDE SEQUENCE</scope>
    <source>
        <strain evidence="1">CBS 103.79</strain>
    </source>
</reference>
<dbReference type="SUPFAM" id="SSF54637">
    <property type="entry name" value="Thioesterase/thiol ester dehydrase-isomerase"/>
    <property type="match status" value="1"/>
</dbReference>
<comment type="caution">
    <text evidence="1">The sequence shown here is derived from an EMBL/GenBank/DDBJ whole genome shotgun (WGS) entry which is preliminary data.</text>
</comment>
<proteinExistence type="predicted"/>
<dbReference type="PANTHER" id="PTHR47260">
    <property type="entry name" value="UPF0644 PROTEIN PB2B4.06"/>
    <property type="match status" value="1"/>
</dbReference>
<dbReference type="CDD" id="cd03443">
    <property type="entry name" value="PaaI_thioesterase"/>
    <property type="match status" value="1"/>
</dbReference>
<dbReference type="Proteomes" id="UP001303889">
    <property type="component" value="Unassembled WGS sequence"/>
</dbReference>
<keyword evidence="2" id="KW-1185">Reference proteome</keyword>
<reference evidence="1" key="1">
    <citation type="journal article" date="2023" name="Mol. Phylogenet. Evol.">
        <title>Genome-scale phylogeny and comparative genomics of the fungal order Sordariales.</title>
        <authorList>
            <person name="Hensen N."/>
            <person name="Bonometti L."/>
            <person name="Westerberg I."/>
            <person name="Brannstrom I.O."/>
            <person name="Guillou S."/>
            <person name="Cros-Aarteil S."/>
            <person name="Calhoun S."/>
            <person name="Haridas S."/>
            <person name="Kuo A."/>
            <person name="Mondo S."/>
            <person name="Pangilinan J."/>
            <person name="Riley R."/>
            <person name="LaButti K."/>
            <person name="Andreopoulos B."/>
            <person name="Lipzen A."/>
            <person name="Chen C."/>
            <person name="Yan M."/>
            <person name="Daum C."/>
            <person name="Ng V."/>
            <person name="Clum A."/>
            <person name="Steindorff A."/>
            <person name="Ohm R.A."/>
            <person name="Martin F."/>
            <person name="Silar P."/>
            <person name="Natvig D.O."/>
            <person name="Lalanne C."/>
            <person name="Gautier V."/>
            <person name="Ament-Velasquez S.L."/>
            <person name="Kruys A."/>
            <person name="Hutchinson M.I."/>
            <person name="Powell A.J."/>
            <person name="Barry K."/>
            <person name="Miller A.N."/>
            <person name="Grigoriev I.V."/>
            <person name="Debuchy R."/>
            <person name="Gladieux P."/>
            <person name="Hiltunen Thoren M."/>
            <person name="Johannesson H."/>
        </authorList>
    </citation>
    <scope>NUCLEOTIDE SEQUENCE</scope>
    <source>
        <strain evidence="1">CBS 103.79</strain>
    </source>
</reference>
<evidence type="ECO:0000313" key="2">
    <source>
        <dbReference type="Proteomes" id="UP001303889"/>
    </source>
</evidence>
<accession>A0AAN6MS89</accession>
<dbReference type="EMBL" id="MU855334">
    <property type="protein sequence ID" value="KAK3906181.1"/>
    <property type="molecule type" value="Genomic_DNA"/>
</dbReference>
<protein>
    <submittedName>
        <fullName evidence="1">Acyl-coenzyme A thioesterase THEM4</fullName>
    </submittedName>
</protein>
<sequence length="216" mass="23213">MEAKAALKQANMAATAAQIAHFRAIPWCAKILSQPGLVITQSVSRRLRASKLDALFSRTLNTPDAIPAYITFYSLPPQLSKGVAVAEGGEEQPELIKEVASFVALGPMVNGWEGVCHGGLVASLLDELMGQVFAANKTEGLMAAVPVMTGYLNTRFEKPVLTGGSGMDARVVLVTGRLVKREGRKYWLEGDVRGEDGVVLARGESLFVMLRDKGRL</sequence>
<dbReference type="InterPro" id="IPR029069">
    <property type="entry name" value="HotDog_dom_sf"/>
</dbReference>
<organism evidence="1 2">
    <name type="scientific">Staphylotrichum tortipilum</name>
    <dbReference type="NCBI Taxonomy" id="2831512"/>
    <lineage>
        <taxon>Eukaryota</taxon>
        <taxon>Fungi</taxon>
        <taxon>Dikarya</taxon>
        <taxon>Ascomycota</taxon>
        <taxon>Pezizomycotina</taxon>
        <taxon>Sordariomycetes</taxon>
        <taxon>Sordariomycetidae</taxon>
        <taxon>Sordariales</taxon>
        <taxon>Chaetomiaceae</taxon>
        <taxon>Staphylotrichum</taxon>
    </lineage>
</organism>
<dbReference type="Gene3D" id="3.10.129.10">
    <property type="entry name" value="Hotdog Thioesterase"/>
    <property type="match status" value="1"/>
</dbReference>